<feature type="region of interest" description="Disordered" evidence="1">
    <location>
        <begin position="1"/>
        <end position="24"/>
    </location>
</feature>
<gene>
    <name evidence="2" type="ORF">GCM10022255_086140</name>
</gene>
<organism evidence="2 3">
    <name type="scientific">Dactylosporangium darangshiense</name>
    <dbReference type="NCBI Taxonomy" id="579108"/>
    <lineage>
        <taxon>Bacteria</taxon>
        <taxon>Bacillati</taxon>
        <taxon>Actinomycetota</taxon>
        <taxon>Actinomycetes</taxon>
        <taxon>Micromonosporales</taxon>
        <taxon>Micromonosporaceae</taxon>
        <taxon>Dactylosporangium</taxon>
    </lineage>
</organism>
<evidence type="ECO:0000313" key="2">
    <source>
        <dbReference type="EMBL" id="GAA4259843.1"/>
    </source>
</evidence>
<name>A0ABP8DMW1_9ACTN</name>
<proteinExistence type="predicted"/>
<sequence length="59" mass="6873">MLHHLDIAEQPEQPDIRRGRGVTPYVPYGAKQDFRLDRAADLAELRIINSYRDPKPTRD</sequence>
<reference evidence="3" key="1">
    <citation type="journal article" date="2019" name="Int. J. Syst. Evol. Microbiol.">
        <title>The Global Catalogue of Microorganisms (GCM) 10K type strain sequencing project: providing services to taxonomists for standard genome sequencing and annotation.</title>
        <authorList>
            <consortium name="The Broad Institute Genomics Platform"/>
            <consortium name="The Broad Institute Genome Sequencing Center for Infectious Disease"/>
            <person name="Wu L."/>
            <person name="Ma J."/>
        </authorList>
    </citation>
    <scope>NUCLEOTIDE SEQUENCE [LARGE SCALE GENOMIC DNA]</scope>
    <source>
        <strain evidence="3">JCM 17441</strain>
    </source>
</reference>
<comment type="caution">
    <text evidence="2">The sequence shown here is derived from an EMBL/GenBank/DDBJ whole genome shotgun (WGS) entry which is preliminary data.</text>
</comment>
<accession>A0ABP8DMW1</accession>
<dbReference type="Proteomes" id="UP001500620">
    <property type="component" value="Unassembled WGS sequence"/>
</dbReference>
<evidence type="ECO:0000256" key="1">
    <source>
        <dbReference type="SAM" id="MobiDB-lite"/>
    </source>
</evidence>
<protein>
    <submittedName>
        <fullName evidence="2">Uncharacterized protein</fullName>
    </submittedName>
</protein>
<evidence type="ECO:0000313" key="3">
    <source>
        <dbReference type="Proteomes" id="UP001500620"/>
    </source>
</evidence>
<dbReference type="EMBL" id="BAABAT010000037">
    <property type="protein sequence ID" value="GAA4259843.1"/>
    <property type="molecule type" value="Genomic_DNA"/>
</dbReference>
<keyword evidence="3" id="KW-1185">Reference proteome</keyword>